<dbReference type="EMBL" id="KK198757">
    <property type="protein sequence ID" value="KCW74650.1"/>
    <property type="molecule type" value="Genomic_DNA"/>
</dbReference>
<protein>
    <submittedName>
        <fullName evidence="2">Uncharacterized protein</fullName>
    </submittedName>
</protein>
<proteinExistence type="predicted"/>
<feature type="non-terminal residue" evidence="2">
    <location>
        <position position="1"/>
    </location>
</feature>
<evidence type="ECO:0000313" key="2">
    <source>
        <dbReference type="EMBL" id="KCW74650.1"/>
    </source>
</evidence>
<organism evidence="2">
    <name type="scientific">Eucalyptus grandis</name>
    <name type="common">Flooded gum</name>
    <dbReference type="NCBI Taxonomy" id="71139"/>
    <lineage>
        <taxon>Eukaryota</taxon>
        <taxon>Viridiplantae</taxon>
        <taxon>Streptophyta</taxon>
        <taxon>Embryophyta</taxon>
        <taxon>Tracheophyta</taxon>
        <taxon>Spermatophyta</taxon>
        <taxon>Magnoliopsida</taxon>
        <taxon>eudicotyledons</taxon>
        <taxon>Gunneridae</taxon>
        <taxon>Pentapetalae</taxon>
        <taxon>rosids</taxon>
        <taxon>malvids</taxon>
        <taxon>Myrtales</taxon>
        <taxon>Myrtaceae</taxon>
        <taxon>Myrtoideae</taxon>
        <taxon>Eucalypteae</taxon>
        <taxon>Eucalyptus</taxon>
    </lineage>
</organism>
<dbReference type="PANTHER" id="PTHR36615">
    <property type="entry name" value="PROTEIN, PUTATIVE-RELATED"/>
    <property type="match status" value="1"/>
</dbReference>
<evidence type="ECO:0000256" key="1">
    <source>
        <dbReference type="SAM" id="MobiDB-lite"/>
    </source>
</evidence>
<reference evidence="2" key="1">
    <citation type="submission" date="2013-07" db="EMBL/GenBank/DDBJ databases">
        <title>The genome of Eucalyptus grandis.</title>
        <authorList>
            <person name="Schmutz J."/>
            <person name="Hayes R."/>
            <person name="Myburg A."/>
            <person name="Tuskan G."/>
            <person name="Grattapaglia D."/>
            <person name="Rokhsar D.S."/>
        </authorList>
    </citation>
    <scope>NUCLEOTIDE SEQUENCE</scope>
    <source>
        <tissue evidence="2">Leaf extractions</tissue>
    </source>
</reference>
<feature type="compositionally biased region" description="Polar residues" evidence="1">
    <location>
        <begin position="1"/>
        <end position="13"/>
    </location>
</feature>
<sequence>HFNTLLLSNSRSKTFFKEPRRRRRRKGRAMAISRSGEMNGGGMSRRFLSRPIPRRGQVKVGIVVGLAHSFVSIFSLHLRNTSAQFSP</sequence>
<feature type="compositionally biased region" description="Basic residues" evidence="1">
    <location>
        <begin position="19"/>
        <end position="28"/>
    </location>
</feature>
<feature type="region of interest" description="Disordered" evidence="1">
    <location>
        <begin position="1"/>
        <end position="50"/>
    </location>
</feature>
<dbReference type="AlphaFoldDB" id="A0A059C9N3"/>
<name>A0A059C9N3_EUCGR</name>
<dbReference type="InParanoid" id="A0A059C9N3"/>
<dbReference type="Gramene" id="KCW74650">
    <property type="protein sequence ID" value="KCW74650"/>
    <property type="gene ID" value="EUGRSUZ_E03372"/>
</dbReference>
<dbReference type="PANTHER" id="PTHR36615:SF7">
    <property type="entry name" value="PROTEIN, PUTATIVE-RELATED"/>
    <property type="match status" value="1"/>
</dbReference>
<gene>
    <name evidence="2" type="ORF">EUGRSUZ_E03372</name>
</gene>
<accession>A0A059C9N3</accession>